<proteinExistence type="predicted"/>
<keyword evidence="1" id="KW-0812">Transmembrane</keyword>
<comment type="caution">
    <text evidence="3">The sequence shown here is derived from an EMBL/GenBank/DDBJ whole genome shotgun (WGS) entry which is preliminary data.</text>
</comment>
<dbReference type="PANTHER" id="PTHR40465:SF1">
    <property type="entry name" value="DUF6534 DOMAIN-CONTAINING PROTEIN"/>
    <property type="match status" value="1"/>
</dbReference>
<keyword evidence="1" id="KW-0472">Membrane</keyword>
<evidence type="ECO:0000313" key="3">
    <source>
        <dbReference type="EMBL" id="KAJ7088460.1"/>
    </source>
</evidence>
<feature type="transmembrane region" description="Helical" evidence="1">
    <location>
        <begin position="48"/>
        <end position="71"/>
    </location>
</feature>
<dbReference type="Proteomes" id="UP001222325">
    <property type="component" value="Unassembled WGS sequence"/>
</dbReference>
<feature type="transmembrane region" description="Helical" evidence="1">
    <location>
        <begin position="225"/>
        <end position="246"/>
    </location>
</feature>
<sequence>MAGQLDKTFGVWAVTILFSAILLGMGLLQVYLYFVWYTQDKWGIKATVLTITALEIAQSGLFFSAMYTIIIDHFGDFDQLNIIPWQATTQLLLIYLTTFVAQSYFSYVIYLLEKKRFWFPLGIVILSFIALGAGVAQTILSFRIKFFSDLPSTSAATNTQAALALTCDILVTVGLCWQLSISRTAVQSTNAVVNFIIVTAINRGVLTMVTAALNMILFLTKPGTFYFMFVLILSGKFYMNSMLAMLNTRKHAHTLYELHQVVPVSMGSFVAPNNHGVNIIVTHETTSDRDASKASL</sequence>
<feature type="transmembrane region" description="Helical" evidence="1">
    <location>
        <begin position="12"/>
        <end position="36"/>
    </location>
</feature>
<organism evidence="3 4">
    <name type="scientific">Mycena belliarum</name>
    <dbReference type="NCBI Taxonomy" id="1033014"/>
    <lineage>
        <taxon>Eukaryota</taxon>
        <taxon>Fungi</taxon>
        <taxon>Dikarya</taxon>
        <taxon>Basidiomycota</taxon>
        <taxon>Agaricomycotina</taxon>
        <taxon>Agaricomycetes</taxon>
        <taxon>Agaricomycetidae</taxon>
        <taxon>Agaricales</taxon>
        <taxon>Marasmiineae</taxon>
        <taxon>Mycenaceae</taxon>
        <taxon>Mycena</taxon>
    </lineage>
</organism>
<feature type="transmembrane region" description="Helical" evidence="1">
    <location>
        <begin position="117"/>
        <end position="140"/>
    </location>
</feature>
<accession>A0AAD6U800</accession>
<feature type="domain" description="DUF6534" evidence="2">
    <location>
        <begin position="165"/>
        <end position="251"/>
    </location>
</feature>
<protein>
    <recommendedName>
        <fullName evidence="2">DUF6534 domain-containing protein</fullName>
    </recommendedName>
</protein>
<evidence type="ECO:0000313" key="4">
    <source>
        <dbReference type="Proteomes" id="UP001222325"/>
    </source>
</evidence>
<dbReference type="Pfam" id="PF20152">
    <property type="entry name" value="DUF6534"/>
    <property type="match status" value="1"/>
</dbReference>
<feature type="transmembrane region" description="Helical" evidence="1">
    <location>
        <begin position="160"/>
        <end position="179"/>
    </location>
</feature>
<dbReference type="AlphaFoldDB" id="A0AAD6U800"/>
<dbReference type="EMBL" id="JARJCN010000026">
    <property type="protein sequence ID" value="KAJ7088460.1"/>
    <property type="molecule type" value="Genomic_DNA"/>
</dbReference>
<keyword evidence="4" id="KW-1185">Reference proteome</keyword>
<name>A0AAD6U800_9AGAR</name>
<gene>
    <name evidence="3" type="ORF">B0H15DRAFT_841436</name>
</gene>
<feature type="transmembrane region" description="Helical" evidence="1">
    <location>
        <begin position="191"/>
        <end position="219"/>
    </location>
</feature>
<dbReference type="PANTHER" id="PTHR40465">
    <property type="entry name" value="CHROMOSOME 1, WHOLE GENOME SHOTGUN SEQUENCE"/>
    <property type="match status" value="1"/>
</dbReference>
<dbReference type="InterPro" id="IPR045339">
    <property type="entry name" value="DUF6534"/>
</dbReference>
<reference evidence="3" key="1">
    <citation type="submission" date="2023-03" db="EMBL/GenBank/DDBJ databases">
        <title>Massive genome expansion in bonnet fungi (Mycena s.s.) driven by repeated elements and novel gene families across ecological guilds.</title>
        <authorList>
            <consortium name="Lawrence Berkeley National Laboratory"/>
            <person name="Harder C.B."/>
            <person name="Miyauchi S."/>
            <person name="Viragh M."/>
            <person name="Kuo A."/>
            <person name="Thoen E."/>
            <person name="Andreopoulos B."/>
            <person name="Lu D."/>
            <person name="Skrede I."/>
            <person name="Drula E."/>
            <person name="Henrissat B."/>
            <person name="Morin E."/>
            <person name="Kohler A."/>
            <person name="Barry K."/>
            <person name="LaButti K."/>
            <person name="Morin E."/>
            <person name="Salamov A."/>
            <person name="Lipzen A."/>
            <person name="Mereny Z."/>
            <person name="Hegedus B."/>
            <person name="Baldrian P."/>
            <person name="Stursova M."/>
            <person name="Weitz H."/>
            <person name="Taylor A."/>
            <person name="Grigoriev I.V."/>
            <person name="Nagy L.G."/>
            <person name="Martin F."/>
            <person name="Kauserud H."/>
        </authorList>
    </citation>
    <scope>NUCLEOTIDE SEQUENCE</scope>
    <source>
        <strain evidence="3">CBHHK173m</strain>
    </source>
</reference>
<evidence type="ECO:0000259" key="2">
    <source>
        <dbReference type="Pfam" id="PF20152"/>
    </source>
</evidence>
<feature type="transmembrane region" description="Helical" evidence="1">
    <location>
        <begin position="91"/>
        <end position="110"/>
    </location>
</feature>
<evidence type="ECO:0000256" key="1">
    <source>
        <dbReference type="SAM" id="Phobius"/>
    </source>
</evidence>
<keyword evidence="1" id="KW-1133">Transmembrane helix</keyword>